<dbReference type="InParanoid" id="E3M4H7"/>
<dbReference type="OrthoDB" id="124789at2759"/>
<evidence type="ECO:0000313" key="2">
    <source>
        <dbReference type="Proteomes" id="UP000008281"/>
    </source>
</evidence>
<dbReference type="eggNOG" id="ENOG502TGIQ">
    <property type="taxonomic scope" value="Eukaryota"/>
</dbReference>
<organism evidence="2">
    <name type="scientific">Caenorhabditis remanei</name>
    <name type="common">Caenorhabditis vulgaris</name>
    <dbReference type="NCBI Taxonomy" id="31234"/>
    <lineage>
        <taxon>Eukaryota</taxon>
        <taxon>Metazoa</taxon>
        <taxon>Ecdysozoa</taxon>
        <taxon>Nematoda</taxon>
        <taxon>Chromadorea</taxon>
        <taxon>Rhabditida</taxon>
        <taxon>Rhabditina</taxon>
        <taxon>Rhabditomorpha</taxon>
        <taxon>Rhabditoidea</taxon>
        <taxon>Rhabditidae</taxon>
        <taxon>Peloderinae</taxon>
        <taxon>Caenorhabditis</taxon>
    </lineage>
</organism>
<gene>
    <name evidence="1" type="ORF">CRE_11754</name>
</gene>
<accession>E3M4H7</accession>
<protein>
    <submittedName>
        <fullName evidence="1">Uncharacterized protein</fullName>
    </submittedName>
</protein>
<evidence type="ECO:0000313" key="1">
    <source>
        <dbReference type="EMBL" id="EFO91479.1"/>
    </source>
</evidence>
<dbReference type="AlphaFoldDB" id="E3M4H7"/>
<dbReference type="EMBL" id="DS268424">
    <property type="protein sequence ID" value="EFO91479.1"/>
    <property type="molecule type" value="Genomic_DNA"/>
</dbReference>
<dbReference type="HOGENOM" id="CLU_816911_0_0_1"/>
<name>E3M4H7_CAERE</name>
<dbReference type="Proteomes" id="UP000008281">
    <property type="component" value="Unassembled WGS sequence"/>
</dbReference>
<sequence length="370" mass="43250">MESDGLDGFDYTQPLQYALSQLTGGYPTEDEQFANVHFPKPSSLSAMAEEDDTDKPPPTTNEIIDELVENVDNYPKVVQTMMQRGLLKKRQQCRKCNRMMHLRRRKTCYEWRCRTRDKKGDCSSCSIKYGSWFELTKLSFKIIFNFLVMHCKNCSTGHMATMLKLSSHSVNEMRRIVYDLTDRITAKYGQIGQNKQGVYMELITLQPRKGSVNVYKVLAGNRKNLRNLRLRTSFLGQETGSNRCFAVVLPDSTTATFERMKNQYVDPQAHITMVKTLNENDANIATWGIKSIESNLMMYFSRVSAVFFDEEEYYHHEKDRFFTNLRQNHPENVFSNFLTLQCWLNDQVVRKTEGKMMLEKCFEELRTYIE</sequence>
<reference evidence="1" key="1">
    <citation type="submission" date="2007-07" db="EMBL/GenBank/DDBJ databases">
        <title>PCAP assembly of the Caenorhabditis remanei genome.</title>
        <authorList>
            <consortium name="The Caenorhabditis remanei Sequencing Consortium"/>
            <person name="Wilson R.K."/>
        </authorList>
    </citation>
    <scope>NUCLEOTIDE SEQUENCE [LARGE SCALE GENOMIC DNA]</scope>
    <source>
        <strain evidence="1">PB4641</strain>
    </source>
</reference>
<dbReference type="FunCoup" id="E3M4H7">
    <property type="interactions" value="1"/>
</dbReference>
<proteinExistence type="predicted"/>
<dbReference type="OMA" id="YEWRCRT"/>
<keyword evidence="2" id="KW-1185">Reference proteome</keyword>